<evidence type="ECO:0000256" key="6">
    <source>
        <dbReference type="ARBA" id="ARBA00022837"/>
    </source>
</evidence>
<dbReference type="SUPFAM" id="SSF54897">
    <property type="entry name" value="Protease propeptides/inhibitors"/>
    <property type="match status" value="1"/>
</dbReference>
<dbReference type="PROSITE" id="PS51892">
    <property type="entry name" value="SUBTILASE"/>
    <property type="match status" value="1"/>
</dbReference>
<evidence type="ECO:0000256" key="3">
    <source>
        <dbReference type="ARBA" id="ARBA00022723"/>
    </source>
</evidence>
<comment type="caution">
    <text evidence="8">Lacks conserved residue(s) required for the propagation of feature annotation.</text>
</comment>
<keyword evidence="3" id="KW-0479">Metal-binding</keyword>
<dbReference type="GO" id="GO:0004252">
    <property type="term" value="F:serine-type endopeptidase activity"/>
    <property type="evidence" value="ECO:0007669"/>
    <property type="project" value="InterPro"/>
</dbReference>
<dbReference type="GO" id="GO:0046872">
    <property type="term" value="F:metal ion binding"/>
    <property type="evidence" value="ECO:0007669"/>
    <property type="project" value="UniProtKB-KW"/>
</dbReference>
<proteinExistence type="inferred from homology"/>
<dbReference type="PANTHER" id="PTHR14218">
    <property type="entry name" value="PROTEASE S8 TRIPEPTIDYL PEPTIDASE I CLN2"/>
    <property type="match status" value="1"/>
</dbReference>
<dbReference type="PANTHER" id="PTHR14218:SF15">
    <property type="entry name" value="TRIPEPTIDYL-PEPTIDASE 1"/>
    <property type="match status" value="1"/>
</dbReference>
<dbReference type="InterPro" id="IPR023828">
    <property type="entry name" value="Peptidase_S8_Ser-AS"/>
</dbReference>
<organism evidence="11 12">
    <name type="scientific">Terriglobus roseus</name>
    <dbReference type="NCBI Taxonomy" id="392734"/>
    <lineage>
        <taxon>Bacteria</taxon>
        <taxon>Pseudomonadati</taxon>
        <taxon>Acidobacteriota</taxon>
        <taxon>Terriglobia</taxon>
        <taxon>Terriglobales</taxon>
        <taxon>Acidobacteriaceae</taxon>
        <taxon>Terriglobus</taxon>
    </lineage>
</organism>
<feature type="signal peptide" evidence="9">
    <location>
        <begin position="1"/>
        <end position="21"/>
    </location>
</feature>
<keyword evidence="5" id="KW-0720">Serine protease</keyword>
<gene>
    <name evidence="11" type="ORF">SAMN05443244_2222</name>
</gene>
<keyword evidence="4" id="KW-0378">Hydrolase</keyword>
<evidence type="ECO:0000256" key="8">
    <source>
        <dbReference type="PROSITE-ProRule" id="PRU01240"/>
    </source>
</evidence>
<evidence type="ECO:0000313" key="12">
    <source>
        <dbReference type="Proteomes" id="UP000182409"/>
    </source>
</evidence>
<feature type="domain" description="Peptidase S53" evidence="10">
    <location>
        <begin position="223"/>
        <end position="656"/>
    </location>
</feature>
<dbReference type="CDD" id="cd11377">
    <property type="entry name" value="Pro-peptidase_S53"/>
    <property type="match status" value="1"/>
</dbReference>
<feature type="chain" id="PRO_5010190752" evidence="9">
    <location>
        <begin position="22"/>
        <end position="952"/>
    </location>
</feature>
<sequence>MLRTARTAFVSGLMLSGLLHATAQTPAPRLAAVPAATAARFALPASPKERLENSQVIGHLSGETAVTGMKLYLKPTAAQQADLDQLVVDQQTPGSAAYHQWLTPAQYGARFGLADADLSTLTAWLQARGFTVDAVAPSRNFITFSGTASTVESAFAVSMQRYRRDGREFFENSTAPSIPAALADVVGGITGISSFRAVPHARHIAAPQAKLTGDYTTSTAAHYLVPWDVRQIFGVNTLISSGFDGTGVKIGVIGQSAVDTAQLTYFQQKTGQTVKLPTMILVPNTGVSNKVDGDEGESELDLEYSGGVAPGASIQFIYTGCTSTTSTGVLSGTTNCGSNGVFDALSYAVTNAVAPILTLSYGGCESSYTTFATAGTTPFESVLKQANVQGQTIMVSSGDTGATSCEGSTASLVATGGLSVSYPASSMYVTAVGGTALNTDSATFWSSTNNSFEGSVNATVPGTTGPMPAVAWNDTVAYGSLSASGGGASAIFNKPSWQTGTGVPADSHRDVPDVAFPAAVEQHAYIVCSQGSTCSNSNLGFGTSNGGGGLVGGTSAAAPVFAAMLAVVEQANGGASLGNINPSLYTLAAGSSASSIFQDITSGNNIVTCKGGTTGCSSTSATTNGTMGFSAGTGYDQVTGLGSILATGLQAAFSTIANPSTLLTPSVVVAAATSTPTGGTTDLLSITVAGSGATPTGTVTVIVDGTALSTATALSSGTANYTYAVPACTATSACSHTVLVYYAGNAVYKPGSGTLTLTVPTTSTGVTPSFTLKAASSTVTTSAGGSTTNVIAVTPAGGFTGAVTFSAALTSSTGTFAGCYLLPTATVASAAVSSTMTIYTATTGCASSSALKSSTLAKLDTKPTQPGLPGPRAGLVVFSAGLLACFTLRKRVRAGVLIAVALSALTVGMTGCSSSGSAATAATTTSAGTYVITVTGTSGTLSTTTSFTLTVQ</sequence>
<dbReference type="GO" id="GO:0008240">
    <property type="term" value="F:tripeptidyl-peptidase activity"/>
    <property type="evidence" value="ECO:0007669"/>
    <property type="project" value="TreeGrafter"/>
</dbReference>
<name>A0A1H4NDM0_9BACT</name>
<dbReference type="GO" id="GO:0006508">
    <property type="term" value="P:proteolysis"/>
    <property type="evidence" value="ECO:0007669"/>
    <property type="project" value="UniProtKB-KW"/>
</dbReference>
<protein>
    <submittedName>
        <fullName evidence="11">Pro-kumamolisin, activation domain</fullName>
    </submittedName>
</protein>
<evidence type="ECO:0000256" key="4">
    <source>
        <dbReference type="ARBA" id="ARBA00022801"/>
    </source>
</evidence>
<comment type="cofactor">
    <cofactor evidence="1">
        <name>Ca(2+)</name>
        <dbReference type="ChEBI" id="CHEBI:29108"/>
    </cofactor>
</comment>
<accession>A0A1H4NDM0</accession>
<dbReference type="Gene3D" id="3.40.50.200">
    <property type="entry name" value="Peptidase S8/S53 domain"/>
    <property type="match status" value="1"/>
</dbReference>
<evidence type="ECO:0000313" key="11">
    <source>
        <dbReference type="EMBL" id="SEB93440.1"/>
    </source>
</evidence>
<dbReference type="InterPro" id="IPR050819">
    <property type="entry name" value="Tripeptidyl-peptidase_I"/>
</dbReference>
<keyword evidence="6" id="KW-0106">Calcium</keyword>
<dbReference type="SUPFAM" id="SSF52743">
    <property type="entry name" value="Subtilisin-like"/>
    <property type="match status" value="1"/>
</dbReference>
<dbReference type="PROSITE" id="PS00138">
    <property type="entry name" value="SUBTILASE_SER"/>
    <property type="match status" value="1"/>
</dbReference>
<evidence type="ECO:0000256" key="2">
    <source>
        <dbReference type="ARBA" id="ARBA00022670"/>
    </source>
</evidence>
<evidence type="ECO:0000259" key="10">
    <source>
        <dbReference type="PROSITE" id="PS51695"/>
    </source>
</evidence>
<dbReference type="InterPro" id="IPR030400">
    <property type="entry name" value="Sedolisin_dom"/>
</dbReference>
<evidence type="ECO:0000256" key="5">
    <source>
        <dbReference type="ARBA" id="ARBA00022825"/>
    </source>
</evidence>
<dbReference type="EMBL" id="FNSD01000001">
    <property type="protein sequence ID" value="SEB93440.1"/>
    <property type="molecule type" value="Genomic_DNA"/>
</dbReference>
<dbReference type="CDD" id="cd04056">
    <property type="entry name" value="Peptidases_S53"/>
    <property type="match status" value="1"/>
</dbReference>
<evidence type="ECO:0000256" key="7">
    <source>
        <dbReference type="ARBA" id="ARBA00023145"/>
    </source>
</evidence>
<evidence type="ECO:0000256" key="1">
    <source>
        <dbReference type="ARBA" id="ARBA00001913"/>
    </source>
</evidence>
<comment type="similarity">
    <text evidence="8">Belongs to the peptidase S8 family.</text>
</comment>
<evidence type="ECO:0000256" key="9">
    <source>
        <dbReference type="SAM" id="SignalP"/>
    </source>
</evidence>
<dbReference type="InterPro" id="IPR015366">
    <property type="entry name" value="S53_propep"/>
</dbReference>
<keyword evidence="2" id="KW-0645">Protease</keyword>
<dbReference type="Pfam" id="PF09286">
    <property type="entry name" value="Pro-kuma_activ"/>
    <property type="match status" value="1"/>
</dbReference>
<reference evidence="11 12" key="1">
    <citation type="submission" date="2016-10" db="EMBL/GenBank/DDBJ databases">
        <authorList>
            <person name="de Groot N.N."/>
        </authorList>
    </citation>
    <scope>NUCLEOTIDE SEQUENCE [LARGE SCALE GENOMIC DNA]</scope>
    <source>
        <strain evidence="11 12">AB35.6</strain>
    </source>
</reference>
<keyword evidence="9" id="KW-0732">Signal</keyword>
<dbReference type="PROSITE" id="PS51695">
    <property type="entry name" value="SEDOLISIN"/>
    <property type="match status" value="1"/>
</dbReference>
<dbReference type="SMART" id="SM00944">
    <property type="entry name" value="Pro-kuma_activ"/>
    <property type="match status" value="1"/>
</dbReference>
<dbReference type="Proteomes" id="UP000182409">
    <property type="component" value="Unassembled WGS sequence"/>
</dbReference>
<dbReference type="AlphaFoldDB" id="A0A1H4NDM0"/>
<dbReference type="InterPro" id="IPR036852">
    <property type="entry name" value="Peptidase_S8/S53_dom_sf"/>
</dbReference>
<keyword evidence="7" id="KW-0865">Zymogen</keyword>